<evidence type="ECO:0000259" key="6">
    <source>
        <dbReference type="PROSITE" id="PS50865"/>
    </source>
</evidence>
<gene>
    <name evidence="7" type="ORF">HYH03_002412</name>
</gene>
<reference evidence="7" key="1">
    <citation type="journal article" date="2020" name="bioRxiv">
        <title>Comparative genomics of Chlamydomonas.</title>
        <authorList>
            <person name="Craig R.J."/>
            <person name="Hasan A.R."/>
            <person name="Ness R.W."/>
            <person name="Keightley P.D."/>
        </authorList>
    </citation>
    <scope>NUCLEOTIDE SEQUENCE</scope>
    <source>
        <strain evidence="7">CCAP 11/70</strain>
    </source>
</reference>
<dbReference type="PROSITE" id="PS50865">
    <property type="entry name" value="ZF_MYND_2"/>
    <property type="match status" value="1"/>
</dbReference>
<sequence length="1144" mass="113291">MAPSSAPGNPGPIDALHPDDEASVSMGVRLTQVLLSTQAVPRTTAALQAAAARLQAAAAGGTSEGDGQYQHVCGMAGACLLTFMLAGRTLRRTATATFRGKLAARTPVPGGGGATVADGAAALLYQLTAPELAAALAGVLDAMRRRCAPAAAAATSPETITRALEGLTGALLDPESVRGVLGSGAVLGTLNQMAVIRANVMNNACAVVYEILACSYLTATLNIQQFKLGGGGDSLLGAASAFPPAAAAPAAGAATAPGAPPGLPNLLVAHRRLLSSLAASSLVDVMAGAVLALPPPPAGVPYGAAAAQGMQTYLREIKHVICCSATSISYLATIGHSIVTSLEQPPPGDDGAEEAPAAAAVTAAEALAHECAALLSAPRVLWLQRALLERWLMDQAAAVAEAARTGRRPRFDASANDADADEDGGGGGGGGSCGVPLLDRVSVVRLVRRALGPGPGARLDAEKDDSALATAMLTQTDPLLCTLLLLRSGVYLSGAGAAAGAAAAPLPSLARAPECAALLARVMEAACRVVRAGGSLGMQEWSLRVVKMAGAVLRGMWRFSPLTPASELLDAVPSATEALWWGLGAVVAETRRPGDPNALSVGGASSYGMSEWESISATLLGALEVLVTAKDCGLRAIDAGARAALSSRLSACGWLRTAHSLLRLHAARRPEGAGDSTIALTFKLLPFFLHLDPATASAAAPTTAAPAAAAPAASAGEVADLLLTLSKLASRAALRAEQAAASAAAKQPGGTPAPGSGAAGAGAGAVGPGRGTRTMALPALTAAQRALDGPQALVEMLELLAGMQLAALRSPALADPGAEAGAQAAALRSAQAAFLRGYVRAAGALAGAWRPLLAASLGLMRTGEACVQARRPANGAGLGMPEARAVAASLVGARVVAEAVAAAAACLDVGLRQGWLAAPPEQPAARLEGLLGGGAEAAAVLAQPAAALALEGERAAGGQAVLALVRLLMVAGAQEELGPQVAGWLRPVGEGGSPDGAAAGPDAGRLAAPAERFKAVLEEAGAALLAGAVERLLEAARAAETSAAEPGAEGGAAAFVAVARALQTYLGQGPEQGAEGGGTAAPPAAARVCSWAGCDNFAGESEAALRLQRCGGCGAVRYCSTTCQRADWAAGHKAVCKQAAAKGK</sequence>
<evidence type="ECO:0000256" key="4">
    <source>
        <dbReference type="PROSITE-ProRule" id="PRU00134"/>
    </source>
</evidence>
<keyword evidence="3" id="KW-0862">Zinc</keyword>
<proteinExistence type="predicted"/>
<evidence type="ECO:0000256" key="2">
    <source>
        <dbReference type="ARBA" id="ARBA00022771"/>
    </source>
</evidence>
<dbReference type="Proteomes" id="UP000612055">
    <property type="component" value="Unassembled WGS sequence"/>
</dbReference>
<accession>A0A836C441</accession>
<feature type="region of interest" description="Disordered" evidence="5">
    <location>
        <begin position="408"/>
        <end position="433"/>
    </location>
</feature>
<dbReference type="GO" id="GO:0008270">
    <property type="term" value="F:zinc ion binding"/>
    <property type="evidence" value="ECO:0007669"/>
    <property type="project" value="UniProtKB-KW"/>
</dbReference>
<feature type="compositionally biased region" description="Gly residues" evidence="5">
    <location>
        <begin position="757"/>
        <end position="767"/>
    </location>
</feature>
<dbReference type="Gene3D" id="6.10.140.2220">
    <property type="match status" value="1"/>
</dbReference>
<feature type="domain" description="MYND-type" evidence="6">
    <location>
        <begin position="1094"/>
        <end position="1136"/>
    </location>
</feature>
<dbReference type="Pfam" id="PF01753">
    <property type="entry name" value="zf-MYND"/>
    <property type="match status" value="1"/>
</dbReference>
<dbReference type="AlphaFoldDB" id="A0A836C441"/>
<feature type="region of interest" description="Disordered" evidence="5">
    <location>
        <begin position="745"/>
        <end position="767"/>
    </location>
</feature>
<feature type="compositionally biased region" description="Low complexity" evidence="5">
    <location>
        <begin position="745"/>
        <end position="756"/>
    </location>
</feature>
<name>A0A836C441_9CHLO</name>
<dbReference type="InterPro" id="IPR002893">
    <property type="entry name" value="Znf_MYND"/>
</dbReference>
<evidence type="ECO:0000313" key="8">
    <source>
        <dbReference type="Proteomes" id="UP000612055"/>
    </source>
</evidence>
<evidence type="ECO:0000313" key="7">
    <source>
        <dbReference type="EMBL" id="KAG2499465.1"/>
    </source>
</evidence>
<evidence type="ECO:0000256" key="3">
    <source>
        <dbReference type="ARBA" id="ARBA00022833"/>
    </source>
</evidence>
<keyword evidence="1" id="KW-0479">Metal-binding</keyword>
<comment type="caution">
    <text evidence="7">The sequence shown here is derived from an EMBL/GenBank/DDBJ whole genome shotgun (WGS) entry which is preliminary data.</text>
</comment>
<dbReference type="OrthoDB" id="5855668at2759"/>
<dbReference type="EMBL" id="JAEHOE010000006">
    <property type="protein sequence ID" value="KAG2499465.1"/>
    <property type="molecule type" value="Genomic_DNA"/>
</dbReference>
<keyword evidence="8" id="KW-1185">Reference proteome</keyword>
<organism evidence="7 8">
    <name type="scientific">Edaphochlamys debaryana</name>
    <dbReference type="NCBI Taxonomy" id="47281"/>
    <lineage>
        <taxon>Eukaryota</taxon>
        <taxon>Viridiplantae</taxon>
        <taxon>Chlorophyta</taxon>
        <taxon>core chlorophytes</taxon>
        <taxon>Chlorophyceae</taxon>
        <taxon>CS clade</taxon>
        <taxon>Chlamydomonadales</taxon>
        <taxon>Chlamydomonadales incertae sedis</taxon>
        <taxon>Edaphochlamys</taxon>
    </lineage>
</organism>
<protein>
    <recommendedName>
        <fullName evidence="6">MYND-type domain-containing protein</fullName>
    </recommendedName>
</protein>
<dbReference type="SUPFAM" id="SSF144232">
    <property type="entry name" value="HIT/MYND zinc finger-like"/>
    <property type="match status" value="1"/>
</dbReference>
<keyword evidence="2 4" id="KW-0863">Zinc-finger</keyword>
<evidence type="ECO:0000256" key="1">
    <source>
        <dbReference type="ARBA" id="ARBA00022723"/>
    </source>
</evidence>
<evidence type="ECO:0000256" key="5">
    <source>
        <dbReference type="SAM" id="MobiDB-lite"/>
    </source>
</evidence>